<feature type="domain" description="DUF6604" evidence="1">
    <location>
        <begin position="27"/>
        <end position="82"/>
    </location>
</feature>
<name>A0A9Q8LC81_PASFU</name>
<reference evidence="2" key="2">
    <citation type="journal article" date="2022" name="Microb. Genom.">
        <title>A chromosome-scale genome assembly of the tomato pathogen Cladosporium fulvum reveals a compartmentalized genome architecture and the presence of a dispensable chromosome.</title>
        <authorList>
            <person name="Zaccaron A.Z."/>
            <person name="Chen L.H."/>
            <person name="Samaras A."/>
            <person name="Stergiopoulos I."/>
        </authorList>
    </citation>
    <scope>NUCLEOTIDE SEQUENCE</scope>
    <source>
        <strain evidence="2">Race5_Kim</strain>
    </source>
</reference>
<dbReference type="AlphaFoldDB" id="A0A9Q8LC81"/>
<keyword evidence="3" id="KW-1185">Reference proteome</keyword>
<evidence type="ECO:0000313" key="2">
    <source>
        <dbReference type="EMBL" id="UJO14748.1"/>
    </source>
</evidence>
<dbReference type="Pfam" id="PF20253">
    <property type="entry name" value="DUF6604"/>
    <property type="match status" value="1"/>
</dbReference>
<evidence type="ECO:0000313" key="3">
    <source>
        <dbReference type="Proteomes" id="UP000756132"/>
    </source>
</evidence>
<sequence>MDTTIETNEVISTPPPTTEDATVVLDPPAKLRVVLEDTVGDKRLALLCYLNDVADVRKNIRTWWERYRSSELALGTVASLTQDRISRLRDASAHITAEYPEFTRFKEIATFLNLDLGFEHGRLVDLKYDDITMASNEPSSFLLIDAWTELVLLRTNLQNYSSTSPTDREESANAEKHIATSHPLASTLMASREVEKLADIWHLAGPGECPDRATADWIEFLHDIEKAIGVNLVTTLQIQLDVLDVMKQAPLSHVPFLAAVALRASTSRKMLKDMTADLPF</sequence>
<reference evidence="2" key="1">
    <citation type="submission" date="2021-12" db="EMBL/GenBank/DDBJ databases">
        <authorList>
            <person name="Zaccaron A."/>
            <person name="Stergiopoulos I."/>
        </authorList>
    </citation>
    <scope>NUCLEOTIDE SEQUENCE</scope>
    <source>
        <strain evidence="2">Race5_Kim</strain>
    </source>
</reference>
<dbReference type="Proteomes" id="UP000756132">
    <property type="component" value="Chromosome 3"/>
</dbReference>
<gene>
    <name evidence="2" type="ORF">CLAFUR5_08642</name>
</gene>
<accession>A0A9Q8LC81</accession>
<proteinExistence type="predicted"/>
<evidence type="ECO:0000259" key="1">
    <source>
        <dbReference type="Pfam" id="PF20253"/>
    </source>
</evidence>
<dbReference type="RefSeq" id="XP_047759114.1">
    <property type="nucleotide sequence ID" value="XM_047907790.1"/>
</dbReference>
<organism evidence="2 3">
    <name type="scientific">Passalora fulva</name>
    <name type="common">Tomato leaf mold</name>
    <name type="synonym">Cladosporium fulvum</name>
    <dbReference type="NCBI Taxonomy" id="5499"/>
    <lineage>
        <taxon>Eukaryota</taxon>
        <taxon>Fungi</taxon>
        <taxon>Dikarya</taxon>
        <taxon>Ascomycota</taxon>
        <taxon>Pezizomycotina</taxon>
        <taxon>Dothideomycetes</taxon>
        <taxon>Dothideomycetidae</taxon>
        <taxon>Mycosphaerellales</taxon>
        <taxon>Mycosphaerellaceae</taxon>
        <taxon>Fulvia</taxon>
    </lineage>
</organism>
<protein>
    <recommendedName>
        <fullName evidence="1">DUF6604 domain-containing protein</fullName>
    </recommendedName>
</protein>
<dbReference type="EMBL" id="CP090165">
    <property type="protein sequence ID" value="UJO14748.1"/>
    <property type="molecule type" value="Genomic_DNA"/>
</dbReference>
<dbReference type="GeneID" id="71988520"/>
<dbReference type="KEGG" id="ffu:CLAFUR5_08642"/>
<dbReference type="InterPro" id="IPR046539">
    <property type="entry name" value="DUF6604"/>
</dbReference>